<keyword evidence="2" id="KW-1185">Reference proteome</keyword>
<name>A0A9D4PYU4_RHISA</name>
<evidence type="ECO:0000313" key="2">
    <source>
        <dbReference type="Proteomes" id="UP000821837"/>
    </source>
</evidence>
<protein>
    <submittedName>
        <fullName evidence="1">Uncharacterized protein</fullName>
    </submittedName>
</protein>
<proteinExistence type="predicted"/>
<evidence type="ECO:0000313" key="1">
    <source>
        <dbReference type="EMBL" id="KAH7957692.1"/>
    </source>
</evidence>
<gene>
    <name evidence="1" type="ORF">HPB52_021902</name>
</gene>
<accession>A0A9D4PYU4</accession>
<comment type="caution">
    <text evidence="1">The sequence shown here is derived from an EMBL/GenBank/DDBJ whole genome shotgun (WGS) entry which is preliminary data.</text>
</comment>
<reference evidence="1" key="1">
    <citation type="journal article" date="2020" name="Cell">
        <title>Large-Scale Comparative Analyses of Tick Genomes Elucidate Their Genetic Diversity and Vector Capacities.</title>
        <authorList>
            <consortium name="Tick Genome and Microbiome Consortium (TIGMIC)"/>
            <person name="Jia N."/>
            <person name="Wang J."/>
            <person name="Shi W."/>
            <person name="Du L."/>
            <person name="Sun Y."/>
            <person name="Zhan W."/>
            <person name="Jiang J.F."/>
            <person name="Wang Q."/>
            <person name="Zhang B."/>
            <person name="Ji P."/>
            <person name="Bell-Sakyi L."/>
            <person name="Cui X.M."/>
            <person name="Yuan T.T."/>
            <person name="Jiang B.G."/>
            <person name="Yang W.F."/>
            <person name="Lam T.T."/>
            <person name="Chang Q.C."/>
            <person name="Ding S.J."/>
            <person name="Wang X.J."/>
            <person name="Zhu J.G."/>
            <person name="Ruan X.D."/>
            <person name="Zhao L."/>
            <person name="Wei J.T."/>
            <person name="Ye R.Z."/>
            <person name="Que T.C."/>
            <person name="Du C.H."/>
            <person name="Zhou Y.H."/>
            <person name="Cheng J.X."/>
            <person name="Dai P.F."/>
            <person name="Guo W.B."/>
            <person name="Han X.H."/>
            <person name="Huang E.J."/>
            <person name="Li L.F."/>
            <person name="Wei W."/>
            <person name="Gao Y.C."/>
            <person name="Liu J.Z."/>
            <person name="Shao H.Z."/>
            <person name="Wang X."/>
            <person name="Wang C.C."/>
            <person name="Yang T.C."/>
            <person name="Huo Q.B."/>
            <person name="Li W."/>
            <person name="Chen H.Y."/>
            <person name="Chen S.E."/>
            <person name="Zhou L.G."/>
            <person name="Ni X.B."/>
            <person name="Tian J.H."/>
            <person name="Sheng Y."/>
            <person name="Liu T."/>
            <person name="Pan Y.S."/>
            <person name="Xia L.Y."/>
            <person name="Li J."/>
            <person name="Zhao F."/>
            <person name="Cao W.C."/>
        </authorList>
    </citation>
    <scope>NUCLEOTIDE SEQUENCE</scope>
    <source>
        <strain evidence="1">Rsan-2018</strain>
    </source>
</reference>
<organism evidence="1 2">
    <name type="scientific">Rhipicephalus sanguineus</name>
    <name type="common">Brown dog tick</name>
    <name type="synonym">Ixodes sanguineus</name>
    <dbReference type="NCBI Taxonomy" id="34632"/>
    <lineage>
        <taxon>Eukaryota</taxon>
        <taxon>Metazoa</taxon>
        <taxon>Ecdysozoa</taxon>
        <taxon>Arthropoda</taxon>
        <taxon>Chelicerata</taxon>
        <taxon>Arachnida</taxon>
        <taxon>Acari</taxon>
        <taxon>Parasitiformes</taxon>
        <taxon>Ixodida</taxon>
        <taxon>Ixodoidea</taxon>
        <taxon>Ixodidae</taxon>
        <taxon>Rhipicephalinae</taxon>
        <taxon>Rhipicephalus</taxon>
        <taxon>Rhipicephalus</taxon>
    </lineage>
</organism>
<dbReference type="EMBL" id="JABSTV010001250">
    <property type="protein sequence ID" value="KAH7957692.1"/>
    <property type="molecule type" value="Genomic_DNA"/>
</dbReference>
<dbReference type="Proteomes" id="UP000821837">
    <property type="component" value="Unassembled WGS sequence"/>
</dbReference>
<sequence length="182" mass="19737">MLAVAEIDGVPTEIFPIADKLGVIVLDGNAELYARADGRTLRVVCASGRLTTSDPTNRRAMPTRLQNQAMPTMQASTHAAAVLPKSLAHCDDSEEALWSQRRTRFLTEKYKENFGNIGKKGGLSRGEKGTILSKLSEADKNMMKALIKISTLSGGDETAAQLIETIISEQAKMMALVMEQAQ</sequence>
<dbReference type="VEuPathDB" id="VectorBase:RSAN_057283"/>
<reference evidence="1" key="2">
    <citation type="submission" date="2021-09" db="EMBL/GenBank/DDBJ databases">
        <authorList>
            <person name="Jia N."/>
            <person name="Wang J."/>
            <person name="Shi W."/>
            <person name="Du L."/>
            <person name="Sun Y."/>
            <person name="Zhan W."/>
            <person name="Jiang J."/>
            <person name="Wang Q."/>
            <person name="Zhang B."/>
            <person name="Ji P."/>
            <person name="Sakyi L.B."/>
            <person name="Cui X."/>
            <person name="Yuan T."/>
            <person name="Jiang B."/>
            <person name="Yang W."/>
            <person name="Lam T.T.-Y."/>
            <person name="Chang Q."/>
            <person name="Ding S."/>
            <person name="Wang X."/>
            <person name="Zhu J."/>
            <person name="Ruan X."/>
            <person name="Zhao L."/>
            <person name="Wei J."/>
            <person name="Que T."/>
            <person name="Du C."/>
            <person name="Cheng J."/>
            <person name="Dai P."/>
            <person name="Han X."/>
            <person name="Huang E."/>
            <person name="Gao Y."/>
            <person name="Liu J."/>
            <person name="Shao H."/>
            <person name="Ye R."/>
            <person name="Li L."/>
            <person name="Wei W."/>
            <person name="Wang X."/>
            <person name="Wang C."/>
            <person name="Huo Q."/>
            <person name="Li W."/>
            <person name="Guo W."/>
            <person name="Chen H."/>
            <person name="Chen S."/>
            <person name="Zhou L."/>
            <person name="Zhou L."/>
            <person name="Ni X."/>
            <person name="Tian J."/>
            <person name="Zhou Y."/>
            <person name="Sheng Y."/>
            <person name="Liu T."/>
            <person name="Pan Y."/>
            <person name="Xia L."/>
            <person name="Li J."/>
            <person name="Zhao F."/>
            <person name="Cao W."/>
        </authorList>
    </citation>
    <scope>NUCLEOTIDE SEQUENCE</scope>
    <source>
        <strain evidence="1">Rsan-2018</strain>
        <tissue evidence="1">Larvae</tissue>
    </source>
</reference>
<dbReference type="AlphaFoldDB" id="A0A9D4PYU4"/>